<evidence type="ECO:0000256" key="2">
    <source>
        <dbReference type="ARBA" id="ARBA00009446"/>
    </source>
</evidence>
<name>A0ABX3NDC8_9FLAO</name>
<dbReference type="Proteomes" id="UP000190016">
    <property type="component" value="Unassembled WGS sequence"/>
</dbReference>
<accession>A0ABX3NDC8</accession>
<dbReference type="SUPFAM" id="SSF56712">
    <property type="entry name" value="Prokaryotic type I DNA topoisomerase"/>
    <property type="match status" value="1"/>
</dbReference>
<comment type="similarity">
    <text evidence="2">Belongs to the type IA topoisomerase family.</text>
</comment>
<comment type="catalytic activity">
    <reaction evidence="1">
        <text>ATP-independent breakage of single-stranded DNA, followed by passage and rejoining.</text>
        <dbReference type="EC" id="5.6.2.1"/>
    </reaction>
</comment>
<dbReference type="InterPro" id="IPR025589">
    <property type="entry name" value="Toprim_C_rpt"/>
</dbReference>
<dbReference type="PANTHER" id="PTHR11390">
    <property type="entry name" value="PROKARYOTIC DNA TOPOISOMERASE"/>
    <property type="match status" value="1"/>
</dbReference>
<dbReference type="Gene3D" id="1.10.460.10">
    <property type="entry name" value="Topoisomerase I, domain 2"/>
    <property type="match status" value="1"/>
</dbReference>
<evidence type="ECO:0000256" key="7">
    <source>
        <dbReference type="ARBA" id="ARBA00030003"/>
    </source>
</evidence>
<gene>
    <name evidence="12" type="ORF">BB021_18315</name>
</gene>
<dbReference type="SMART" id="SM00437">
    <property type="entry name" value="TOP1Ac"/>
    <property type="match status" value="1"/>
</dbReference>
<comment type="caution">
    <text evidence="12">The sequence shown here is derived from an EMBL/GenBank/DDBJ whole genome shotgun (WGS) entry which is preliminary data.</text>
</comment>
<dbReference type="Pfam" id="PF01131">
    <property type="entry name" value="Topoisom_bac"/>
    <property type="match status" value="1"/>
</dbReference>
<evidence type="ECO:0000256" key="3">
    <source>
        <dbReference type="ARBA" id="ARBA00012891"/>
    </source>
</evidence>
<reference evidence="12 13" key="1">
    <citation type="submission" date="2016-07" db="EMBL/GenBank/DDBJ databases">
        <title>Revisiting the Taxonomy of the Elizabethkingia Genus based on Whole-Genome Sequencing, Optical Mapping, and MALDI-TOF.</title>
        <authorList>
            <person name="Nicholson A.C."/>
        </authorList>
    </citation>
    <scope>NUCLEOTIDE SEQUENCE [LARGE SCALE GENOMIC DNA]</scope>
    <source>
        <strain evidence="12 13">C1558</strain>
    </source>
</reference>
<keyword evidence="5" id="KW-0238">DNA-binding</keyword>
<dbReference type="InterPro" id="IPR003602">
    <property type="entry name" value="Topo_IA_DNA-bd_dom"/>
</dbReference>
<keyword evidence="6" id="KW-0413">Isomerase</keyword>
<dbReference type="Gene3D" id="3.40.50.140">
    <property type="match status" value="1"/>
</dbReference>
<dbReference type="InterPro" id="IPR000380">
    <property type="entry name" value="Topo_IA"/>
</dbReference>
<evidence type="ECO:0000256" key="1">
    <source>
        <dbReference type="ARBA" id="ARBA00000213"/>
    </source>
</evidence>
<evidence type="ECO:0000256" key="6">
    <source>
        <dbReference type="ARBA" id="ARBA00023235"/>
    </source>
</evidence>
<dbReference type="InterPro" id="IPR003601">
    <property type="entry name" value="Topo_IA_2"/>
</dbReference>
<dbReference type="SMART" id="SM00436">
    <property type="entry name" value="TOP1Bc"/>
    <property type="match status" value="1"/>
</dbReference>
<dbReference type="PROSITE" id="PS52039">
    <property type="entry name" value="TOPO_IA_2"/>
    <property type="match status" value="1"/>
</dbReference>
<evidence type="ECO:0000256" key="4">
    <source>
        <dbReference type="ARBA" id="ARBA00023029"/>
    </source>
</evidence>
<dbReference type="EMBL" id="MBDS01000001">
    <property type="protein sequence ID" value="OPB94556.1"/>
    <property type="molecule type" value="Genomic_DNA"/>
</dbReference>
<dbReference type="InterPro" id="IPR013497">
    <property type="entry name" value="Topo_IA_cen"/>
</dbReference>
<evidence type="ECO:0000313" key="13">
    <source>
        <dbReference type="Proteomes" id="UP000190016"/>
    </source>
</evidence>
<dbReference type="InterPro" id="IPR023405">
    <property type="entry name" value="Topo_IA_core_domain"/>
</dbReference>
<dbReference type="RefSeq" id="WP_165689506.1">
    <property type="nucleotide sequence ID" value="NZ_MBDS01000001.1"/>
</dbReference>
<feature type="domain" description="Topo IA-type catalytic" evidence="11">
    <location>
        <begin position="143"/>
        <end position="563"/>
    </location>
</feature>
<dbReference type="Gene3D" id="1.10.290.10">
    <property type="entry name" value="Topoisomerase I, domain 4"/>
    <property type="match status" value="1"/>
</dbReference>
<keyword evidence="4" id="KW-0799">Topoisomerase</keyword>
<dbReference type="Gene3D" id="2.70.20.10">
    <property type="entry name" value="Topoisomerase I, domain 3"/>
    <property type="match status" value="1"/>
</dbReference>
<dbReference type="PANTHER" id="PTHR11390:SF21">
    <property type="entry name" value="DNA TOPOISOMERASE 3-ALPHA"/>
    <property type="match status" value="1"/>
</dbReference>
<dbReference type="InterPro" id="IPR013824">
    <property type="entry name" value="Topo_IA_cen_sub1"/>
</dbReference>
<proteinExistence type="inferred from homology"/>
<dbReference type="InterPro" id="IPR013825">
    <property type="entry name" value="Topo_IA_cen_sub2"/>
</dbReference>
<organism evidence="12 13">
    <name type="scientific">Elizabethkingia ursingii</name>
    <dbReference type="NCBI Taxonomy" id="1756150"/>
    <lineage>
        <taxon>Bacteria</taxon>
        <taxon>Pseudomonadati</taxon>
        <taxon>Bacteroidota</taxon>
        <taxon>Flavobacteriia</taxon>
        <taxon>Flavobacteriales</taxon>
        <taxon>Weeksellaceae</taxon>
        <taxon>Elizabethkingia</taxon>
    </lineage>
</organism>
<evidence type="ECO:0000259" key="11">
    <source>
        <dbReference type="PROSITE" id="PS52039"/>
    </source>
</evidence>
<evidence type="ECO:0000256" key="8">
    <source>
        <dbReference type="ARBA" id="ARBA00031985"/>
    </source>
</evidence>
<dbReference type="EC" id="5.6.2.1" evidence="3"/>
<dbReference type="Pfam" id="PF13342">
    <property type="entry name" value="Toprim_Crpt"/>
    <property type="match status" value="1"/>
</dbReference>
<evidence type="ECO:0000256" key="5">
    <source>
        <dbReference type="ARBA" id="ARBA00023125"/>
    </source>
</evidence>
<evidence type="ECO:0000313" key="12">
    <source>
        <dbReference type="EMBL" id="OPB94556.1"/>
    </source>
</evidence>
<dbReference type="InterPro" id="IPR013826">
    <property type="entry name" value="Topo_IA_cen_sub3"/>
</dbReference>
<protein>
    <recommendedName>
        <fullName evidence="3">DNA topoisomerase</fullName>
        <ecNumber evidence="3">5.6.2.1</ecNumber>
    </recommendedName>
    <alternativeName>
        <fullName evidence="10">Omega-protein</fullName>
    </alternativeName>
    <alternativeName>
        <fullName evidence="9">Relaxing enzyme</fullName>
    </alternativeName>
    <alternativeName>
        <fullName evidence="7">Swivelase</fullName>
    </alternativeName>
    <alternativeName>
        <fullName evidence="8">Untwisting enzyme</fullName>
    </alternativeName>
</protein>
<evidence type="ECO:0000256" key="10">
    <source>
        <dbReference type="ARBA" id="ARBA00032877"/>
    </source>
</evidence>
<sequence>MKLIVTDSPRVAQEIAFFLGLQNINGHYTSTDFCIVDIKSIITSDFTACHLSQQTGGNPPLFAIGTVTDAFPCVEKQCLPFKQLNNCDEVILALGFCSAEELLFHNILKGLGREIPVKRLWLNDLTLESIKEGFSNLLPVNKCDNLYHNIKRRNISVRAFEKIISGCLMENCEREHEPNLWVFPLLCMIAEKFNALKANKSEVFWQLEAYFRKDYLSYGIESELRWVSSKEAEKAIRILDRYPRAIVSSIEKEKLTEASPLLFNFFDLSKEAYHRLGFSFQETLEIAFMLYEKKFITFPVTSSRHIPKHKWSSVIKLTNLLKENKRCSVAAERLNLQILSKEIISDISPYNHHGILPTGVVPTRLSIKENALYDLISLRFLESISNPCIKEATRIKLEALHYDFYLNGLKLLEKGWREVKGSYFGKEQDFIIDFPDLKTGEEVKIFRIESKGISFFRPRLYDKYDLLAEVEDFEKGFNISHEVLWAIDKALNFLVASGYIRKHNRYFTPTEKGQGLYDVIKKLQIGSLEMPVSWEMILENLKDSGSDYSLFNKKLKVYINSIRSEVPKFISRSVDPQVLLCPQCKSNKLKLRHGEIYCPDQNCQWTLKRKIFGKDLSEKELKSLITYGKTSLISGLETKSGKHFTASLFLDKHGGVGFNC</sequence>
<keyword evidence="13" id="KW-1185">Reference proteome</keyword>
<evidence type="ECO:0000256" key="9">
    <source>
        <dbReference type="ARBA" id="ARBA00032235"/>
    </source>
</evidence>